<dbReference type="EMBL" id="BRXR01000001">
    <property type="protein sequence ID" value="GLC30989.1"/>
    <property type="molecule type" value="Genomic_DNA"/>
</dbReference>
<evidence type="ECO:0000313" key="1">
    <source>
        <dbReference type="EMBL" id="GLC30989.1"/>
    </source>
</evidence>
<accession>A0ABQ5N6Z3</accession>
<keyword evidence="2" id="KW-1185">Reference proteome</keyword>
<organism evidence="1 2">
    <name type="scientific">Clostridium omnivorum</name>
    <dbReference type="NCBI Taxonomy" id="1604902"/>
    <lineage>
        <taxon>Bacteria</taxon>
        <taxon>Bacillati</taxon>
        <taxon>Bacillota</taxon>
        <taxon>Clostridia</taxon>
        <taxon>Eubacteriales</taxon>
        <taxon>Clostridiaceae</taxon>
        <taxon>Clostridium</taxon>
    </lineage>
</organism>
<dbReference type="Proteomes" id="UP001208567">
    <property type="component" value="Unassembled WGS sequence"/>
</dbReference>
<proteinExistence type="predicted"/>
<sequence length="117" mass="13853">MINFFTQHTDRQKFFKEIKEDEIFMYSYSDYDYDALIKITEEYEVEVEPLQKGTEEYKLYGACAVKVTKKGEKLQVYEFKIDSNIIEIKAESEEVAKRRLIEVLFDKGIIKASQKAI</sequence>
<evidence type="ECO:0000313" key="2">
    <source>
        <dbReference type="Proteomes" id="UP001208567"/>
    </source>
</evidence>
<protein>
    <submittedName>
        <fullName evidence="1">Uncharacterized protein</fullName>
    </submittedName>
</protein>
<dbReference type="RefSeq" id="WP_264850267.1">
    <property type="nucleotide sequence ID" value="NZ_BRXR01000001.1"/>
</dbReference>
<reference evidence="1 2" key="1">
    <citation type="journal article" date="2024" name="Int. J. Syst. Evol. Microbiol.">
        <title>Clostridium omnivorum sp. nov., isolated from anoxic soil under the treatment of reductive soil disinfestation.</title>
        <authorList>
            <person name="Ueki A."/>
            <person name="Tonouchi A."/>
            <person name="Kaku N."/>
            <person name="Honma S."/>
            <person name="Ueki K."/>
        </authorList>
    </citation>
    <scope>NUCLEOTIDE SEQUENCE [LARGE SCALE GENOMIC DNA]</scope>
    <source>
        <strain evidence="1 2">E14</strain>
    </source>
</reference>
<comment type="caution">
    <text evidence="1">The sequence shown here is derived from an EMBL/GenBank/DDBJ whole genome shotgun (WGS) entry which is preliminary data.</text>
</comment>
<gene>
    <name evidence="1" type="ORF">bsdE14_23990</name>
</gene>
<name>A0ABQ5N6Z3_9CLOT</name>